<dbReference type="GO" id="GO:0015031">
    <property type="term" value="P:protein transport"/>
    <property type="evidence" value="ECO:0007669"/>
    <property type="project" value="InterPro"/>
</dbReference>
<organism evidence="1">
    <name type="scientific">termite gut metagenome</name>
    <dbReference type="NCBI Taxonomy" id="433724"/>
    <lineage>
        <taxon>unclassified sequences</taxon>
        <taxon>metagenomes</taxon>
        <taxon>organismal metagenomes</taxon>
    </lineage>
</organism>
<gene>
    <name evidence="1" type="ORF">EZS27_032709</name>
</gene>
<dbReference type="EMBL" id="SNRY01004645">
    <property type="protein sequence ID" value="KAA6317078.1"/>
    <property type="molecule type" value="Genomic_DNA"/>
</dbReference>
<dbReference type="Gene3D" id="1.10.3120.10">
    <property type="entry name" value="Trigger factor, C-terminal domain"/>
    <property type="match status" value="1"/>
</dbReference>
<reference evidence="1" key="1">
    <citation type="submission" date="2019-03" db="EMBL/GenBank/DDBJ databases">
        <title>Single cell metagenomics reveals metabolic interactions within the superorganism composed of flagellate Streblomastix strix and complex community of Bacteroidetes bacteria on its surface.</title>
        <authorList>
            <person name="Treitli S.C."/>
            <person name="Kolisko M."/>
            <person name="Husnik F."/>
            <person name="Keeling P."/>
            <person name="Hampl V."/>
        </authorList>
    </citation>
    <scope>NUCLEOTIDE SEQUENCE</scope>
    <source>
        <strain evidence="1">STM</strain>
    </source>
</reference>
<dbReference type="InterPro" id="IPR037041">
    <property type="entry name" value="Trigger_fac_C_sf"/>
</dbReference>
<accession>A0A5J4Q7P3</accession>
<sequence>IRLNAKDKNEEEINENYEKTVEGFKWNLIKEQLAKRNDIKIENENLLDAARDSARVQFAQYGMTTVPDDIINKYADNMLKKEEVVNQLIDRALEDKLISVLKEQMKLNHKTVSLEEFDKMFA</sequence>
<evidence type="ECO:0008006" key="2">
    <source>
        <dbReference type="Google" id="ProtNLM"/>
    </source>
</evidence>
<name>A0A5J4Q7P3_9ZZZZ</name>
<feature type="non-terminal residue" evidence="1">
    <location>
        <position position="1"/>
    </location>
</feature>
<dbReference type="AlphaFoldDB" id="A0A5J4Q7P3"/>
<evidence type="ECO:0000313" key="1">
    <source>
        <dbReference type="EMBL" id="KAA6317078.1"/>
    </source>
</evidence>
<protein>
    <recommendedName>
        <fullName evidence="2">Trigger factor</fullName>
    </recommendedName>
</protein>
<comment type="caution">
    <text evidence="1">The sequence shown here is derived from an EMBL/GenBank/DDBJ whole genome shotgun (WGS) entry which is preliminary data.</text>
</comment>
<dbReference type="GO" id="GO:0006457">
    <property type="term" value="P:protein folding"/>
    <property type="evidence" value="ECO:0007669"/>
    <property type="project" value="InterPro"/>
</dbReference>
<dbReference type="InterPro" id="IPR027304">
    <property type="entry name" value="Trigger_fact/SurA_dom_sf"/>
</dbReference>
<dbReference type="SUPFAM" id="SSF109998">
    <property type="entry name" value="Triger factor/SurA peptide-binding domain-like"/>
    <property type="match status" value="1"/>
</dbReference>
<proteinExistence type="predicted"/>